<feature type="signal peptide" evidence="1">
    <location>
        <begin position="1"/>
        <end position="24"/>
    </location>
</feature>
<sequence length="232" mass="25760">MTMWALGLLLRLLMDTCIRTSGRGRVPRSWTLSERPHCAPVGAVLSTLISLRYVGRPSSARLNLSLLERLYLGWLRSGASSGRGVASSDRWSHFSTRCLVPSGSWCAPQKSELRSSDAPRSWRGAISCRRFLWRSVPKREALSTGSQTPDIRFENGSPPARVCGVPGSLPDGLGGLSTTNRRRVSLGERDDDDSLAARANGEEGRKLFQWLRKSRLMLRMNWNRACGCELSK</sequence>
<dbReference type="AlphaFoldDB" id="A0A6B0V3Y4"/>
<keyword evidence="1" id="KW-0732">Signal</keyword>
<organism evidence="2">
    <name type="scientific">Ixodes ricinus</name>
    <name type="common">Common tick</name>
    <name type="synonym">Acarus ricinus</name>
    <dbReference type="NCBI Taxonomy" id="34613"/>
    <lineage>
        <taxon>Eukaryota</taxon>
        <taxon>Metazoa</taxon>
        <taxon>Ecdysozoa</taxon>
        <taxon>Arthropoda</taxon>
        <taxon>Chelicerata</taxon>
        <taxon>Arachnida</taxon>
        <taxon>Acari</taxon>
        <taxon>Parasitiformes</taxon>
        <taxon>Ixodida</taxon>
        <taxon>Ixodoidea</taxon>
        <taxon>Ixodidae</taxon>
        <taxon>Ixodinae</taxon>
        <taxon>Ixodes</taxon>
    </lineage>
</organism>
<dbReference type="EMBL" id="GIFC01014764">
    <property type="protein sequence ID" value="MXU96847.1"/>
    <property type="molecule type" value="Transcribed_RNA"/>
</dbReference>
<name>A0A6B0V3Y4_IXORI</name>
<proteinExistence type="predicted"/>
<evidence type="ECO:0000256" key="1">
    <source>
        <dbReference type="SAM" id="SignalP"/>
    </source>
</evidence>
<feature type="chain" id="PRO_5025450675" evidence="1">
    <location>
        <begin position="25"/>
        <end position="232"/>
    </location>
</feature>
<evidence type="ECO:0000313" key="2">
    <source>
        <dbReference type="EMBL" id="MXU96847.1"/>
    </source>
</evidence>
<protein>
    <submittedName>
        <fullName evidence="2">Putative secreted protein</fullName>
    </submittedName>
</protein>
<accession>A0A6B0V3Y4</accession>
<reference evidence="2" key="1">
    <citation type="submission" date="2019-12" db="EMBL/GenBank/DDBJ databases">
        <title>An insight into the sialome of adult female Ixodes ricinus ticks feeding for 6 days.</title>
        <authorList>
            <person name="Perner J."/>
            <person name="Ribeiro J.M.C."/>
        </authorList>
    </citation>
    <scope>NUCLEOTIDE SEQUENCE</scope>
    <source>
        <strain evidence="2">Semi-engorged</strain>
        <tissue evidence="2">Salivary glands</tissue>
    </source>
</reference>